<keyword evidence="2 9" id="KW-0689">Ribosomal protein</keyword>
<dbReference type="InterPro" id="IPR000915">
    <property type="entry name" value="60S_ribosomal_eL6"/>
</dbReference>
<protein>
    <recommendedName>
        <fullName evidence="5">Large ribosomal subunit protein eL6</fullName>
    </recommendedName>
    <alternativeName>
        <fullName evidence="6">60S ribosomal protein L6</fullName>
    </alternativeName>
</protein>
<dbReference type="InterPro" id="IPR014722">
    <property type="entry name" value="Rib_uL2_dom2"/>
</dbReference>
<dbReference type="InterPro" id="IPR005568">
    <property type="entry name" value="Ribosomal_uL6_N"/>
</dbReference>
<evidence type="ECO:0000256" key="6">
    <source>
        <dbReference type="ARBA" id="ARBA00035351"/>
    </source>
</evidence>
<evidence type="ECO:0000256" key="2">
    <source>
        <dbReference type="ARBA" id="ARBA00022980"/>
    </source>
</evidence>
<evidence type="ECO:0000313" key="9">
    <source>
        <dbReference type="EMBL" id="JAI16359.1"/>
    </source>
</evidence>
<dbReference type="PANTHER" id="PTHR10715:SF0">
    <property type="entry name" value="LARGE RIBOSOMAL SUBUNIT PROTEIN EL6"/>
    <property type="match status" value="1"/>
</dbReference>
<evidence type="ECO:0000256" key="7">
    <source>
        <dbReference type="ARBA" id="ARBA00046388"/>
    </source>
</evidence>
<keyword evidence="3" id="KW-0687">Ribonucleoprotein</keyword>
<dbReference type="GO" id="GO:0003735">
    <property type="term" value="F:structural constituent of ribosome"/>
    <property type="evidence" value="ECO:0007669"/>
    <property type="project" value="InterPro"/>
</dbReference>
<sequence length="260" mass="30234">MAPTEKVKKPEEKGKKKRKHVLNSYLGGGIMRYSRSQMYKRRGLYRLKGVKRPITKKEKKPIMKVKKIGGEKNGGTRVVFLKKSKANYPTKKAIRKRGPRAMFSMHKRYTRKSLKPGRVLILLAGRHQGKRVVLLKVLKSGLLLVNGPFCVNACPMRRISQRYVIACQTRINLTGVKLPPHVNDKYFRRVKDKKKPAEGDIFVPQKRKFVPDEQRKADQKLVDEACLKAIKKYKDSKFLVKYLKNMFAVHSTQYPHRMKF</sequence>
<name>A0A0K8TPQ7_TABBR</name>
<dbReference type="Gene3D" id="2.30.30.30">
    <property type="match status" value="1"/>
</dbReference>
<accession>A0A0K8TPQ7</accession>
<dbReference type="CDD" id="cd13156">
    <property type="entry name" value="KOW_RPL6"/>
    <property type="match status" value="1"/>
</dbReference>
<reference evidence="9" key="1">
    <citation type="journal article" date="2015" name="Insect Biochem. Mol. Biol.">
        <title>An insight into the sialome of the horse fly, Tabanus bromius.</title>
        <authorList>
            <person name="Ribeiro J.M."/>
            <person name="Kazimirova M."/>
            <person name="Takac P."/>
            <person name="Andersen J.F."/>
            <person name="Francischetti I.M."/>
        </authorList>
    </citation>
    <scope>NUCLEOTIDE SEQUENCE</scope>
</reference>
<comment type="subunit">
    <text evidence="7">Component of the large ribosomal subunit. May bind IPO9 with low affinity.</text>
</comment>
<comment type="similarity">
    <text evidence="1">Belongs to the eukaryotic ribosomal protein eL6 family.</text>
</comment>
<dbReference type="GO" id="GO:0022625">
    <property type="term" value="C:cytosolic large ribosomal subunit"/>
    <property type="evidence" value="ECO:0007669"/>
    <property type="project" value="TreeGrafter"/>
</dbReference>
<dbReference type="Pfam" id="PF03868">
    <property type="entry name" value="Ribosomal_L6e_N"/>
    <property type="match status" value="1"/>
</dbReference>
<evidence type="ECO:0000256" key="1">
    <source>
        <dbReference type="ARBA" id="ARBA00010592"/>
    </source>
</evidence>
<dbReference type="SUPFAM" id="SSF50104">
    <property type="entry name" value="Translation proteins SH3-like domain"/>
    <property type="match status" value="1"/>
</dbReference>
<evidence type="ECO:0000259" key="8">
    <source>
        <dbReference type="Pfam" id="PF03868"/>
    </source>
</evidence>
<evidence type="ECO:0000256" key="3">
    <source>
        <dbReference type="ARBA" id="ARBA00023274"/>
    </source>
</evidence>
<proteinExistence type="evidence at transcript level"/>
<feature type="domain" description="Large ribosomal subunit protein uL6 N-terminal" evidence="8">
    <location>
        <begin position="14"/>
        <end position="67"/>
    </location>
</feature>
<dbReference type="InterPro" id="IPR008991">
    <property type="entry name" value="Translation_prot_SH3-like_sf"/>
</dbReference>
<dbReference type="GO" id="GO:0003723">
    <property type="term" value="F:RNA binding"/>
    <property type="evidence" value="ECO:0007669"/>
    <property type="project" value="TreeGrafter"/>
</dbReference>
<evidence type="ECO:0000256" key="4">
    <source>
        <dbReference type="ARBA" id="ARBA00034092"/>
    </source>
</evidence>
<dbReference type="GO" id="GO:0002181">
    <property type="term" value="P:cytoplasmic translation"/>
    <property type="evidence" value="ECO:0007669"/>
    <property type="project" value="TreeGrafter"/>
</dbReference>
<evidence type="ECO:0000256" key="5">
    <source>
        <dbReference type="ARBA" id="ARBA00035233"/>
    </source>
</evidence>
<dbReference type="FunFam" id="2.30.30.30:FF:000014">
    <property type="entry name" value="60S ribosomal protein L6"/>
    <property type="match status" value="1"/>
</dbReference>
<organism evidence="9">
    <name type="scientific">Tabanus bromius</name>
    <name type="common">Band-eyed brown horse fly</name>
    <dbReference type="NCBI Taxonomy" id="304241"/>
    <lineage>
        <taxon>Eukaryota</taxon>
        <taxon>Metazoa</taxon>
        <taxon>Ecdysozoa</taxon>
        <taxon>Arthropoda</taxon>
        <taxon>Hexapoda</taxon>
        <taxon>Insecta</taxon>
        <taxon>Pterygota</taxon>
        <taxon>Neoptera</taxon>
        <taxon>Endopterygota</taxon>
        <taxon>Diptera</taxon>
        <taxon>Brachycera</taxon>
        <taxon>Tabanomorpha</taxon>
        <taxon>Tabanoidea</taxon>
        <taxon>Tabanidae</taxon>
        <taxon>Tabanus</taxon>
    </lineage>
</organism>
<comment type="function">
    <text evidence="4">Component of the large ribosomal subunit. The ribosome is a large ribonucleoprotein complex responsible for the synthesis of proteins in the cell.</text>
</comment>
<dbReference type="EMBL" id="GDAI01001244">
    <property type="protein sequence ID" value="JAI16359.1"/>
    <property type="molecule type" value="mRNA"/>
</dbReference>
<dbReference type="PANTHER" id="PTHR10715">
    <property type="entry name" value="60S RIBOSOMAL PROTEIN L6"/>
    <property type="match status" value="1"/>
</dbReference>
<dbReference type="AlphaFoldDB" id="A0A0K8TPQ7"/>
<dbReference type="GO" id="GO:0000027">
    <property type="term" value="P:ribosomal large subunit assembly"/>
    <property type="evidence" value="ECO:0007669"/>
    <property type="project" value="TreeGrafter"/>
</dbReference>
<dbReference type="Pfam" id="PF01159">
    <property type="entry name" value="Ribosomal_L6e"/>
    <property type="match status" value="1"/>
</dbReference>
<dbReference type="InterPro" id="IPR041997">
    <property type="entry name" value="Ribosomal_eL6_KOW"/>
</dbReference>